<dbReference type="Proteomes" id="UP001054837">
    <property type="component" value="Unassembled WGS sequence"/>
</dbReference>
<evidence type="ECO:0000313" key="2">
    <source>
        <dbReference type="Proteomes" id="UP001054837"/>
    </source>
</evidence>
<reference evidence="1 2" key="1">
    <citation type="submission" date="2021-06" db="EMBL/GenBank/DDBJ databases">
        <title>Caerostris darwini draft genome.</title>
        <authorList>
            <person name="Kono N."/>
            <person name="Arakawa K."/>
        </authorList>
    </citation>
    <scope>NUCLEOTIDE SEQUENCE [LARGE SCALE GENOMIC DNA]</scope>
</reference>
<keyword evidence="2" id="KW-1185">Reference proteome</keyword>
<sequence length="264" mass="29639">MAWPGLAWGAIIRVEDLVAAEGSDLMAAYNNHRPIYQKINSMKIKQSCQLLNQRNRKQNLPSKSVVSYTATYFLPPKSLTRIFTKSTRQQLAEKYCLNLVSYERPLLHICDRGPINARNGQQKLISIFFAFCEGTAAVSYTATHVPLQNHLLVFLENQLGNSFRKNTARISFLLKDRCCMFVNAALLTPAKQTTKTHLELFRILRRTAGSGLFYGGYKILSGAAIHGKSIFPPRRLRNYAPARNAANGSSLWRKSCNTAAGRGR</sequence>
<proteinExistence type="predicted"/>
<accession>A0AAV4QYG4</accession>
<evidence type="ECO:0000313" key="1">
    <source>
        <dbReference type="EMBL" id="GIY14290.1"/>
    </source>
</evidence>
<name>A0AAV4QYG4_9ARAC</name>
<dbReference type="EMBL" id="BPLQ01005343">
    <property type="protein sequence ID" value="GIY14290.1"/>
    <property type="molecule type" value="Genomic_DNA"/>
</dbReference>
<organism evidence="1 2">
    <name type="scientific">Caerostris darwini</name>
    <dbReference type="NCBI Taxonomy" id="1538125"/>
    <lineage>
        <taxon>Eukaryota</taxon>
        <taxon>Metazoa</taxon>
        <taxon>Ecdysozoa</taxon>
        <taxon>Arthropoda</taxon>
        <taxon>Chelicerata</taxon>
        <taxon>Arachnida</taxon>
        <taxon>Araneae</taxon>
        <taxon>Araneomorphae</taxon>
        <taxon>Entelegynae</taxon>
        <taxon>Araneoidea</taxon>
        <taxon>Araneidae</taxon>
        <taxon>Caerostris</taxon>
    </lineage>
</organism>
<protein>
    <submittedName>
        <fullName evidence="1">Uncharacterized protein</fullName>
    </submittedName>
</protein>
<comment type="caution">
    <text evidence="1">The sequence shown here is derived from an EMBL/GenBank/DDBJ whole genome shotgun (WGS) entry which is preliminary data.</text>
</comment>
<dbReference type="AlphaFoldDB" id="A0AAV4QYG4"/>
<gene>
    <name evidence="1" type="ORF">CDAR_256161</name>
</gene>